<evidence type="ECO:0000313" key="5">
    <source>
        <dbReference type="Proteomes" id="UP001196301"/>
    </source>
</evidence>
<reference evidence="4 5" key="1">
    <citation type="submission" date="2021-06" db="EMBL/GenBank/DDBJ databases">
        <authorList>
            <person name="Sun Q."/>
            <person name="Li D."/>
        </authorList>
    </citation>
    <scope>NUCLEOTIDE SEQUENCE [LARGE SCALE GENOMIC DNA]</scope>
    <source>
        <strain evidence="4 5">N19</strain>
    </source>
</reference>
<dbReference type="InterPro" id="IPR050377">
    <property type="entry name" value="Radical_SAM_PqqE_MftC-like"/>
</dbReference>
<organism evidence="4 5">
    <name type="scientific">Intestinibacter bartlettii</name>
    <dbReference type="NCBI Taxonomy" id="261299"/>
    <lineage>
        <taxon>Bacteria</taxon>
        <taxon>Bacillati</taxon>
        <taxon>Bacillota</taxon>
        <taxon>Clostridia</taxon>
        <taxon>Peptostreptococcales</taxon>
        <taxon>Peptostreptococcaceae</taxon>
        <taxon>Intestinibacter</taxon>
    </lineage>
</organism>
<dbReference type="EMBL" id="JAHLOQ010000045">
    <property type="protein sequence ID" value="MBU5337271.1"/>
    <property type="molecule type" value="Genomic_DNA"/>
</dbReference>
<keyword evidence="2" id="KW-0411">Iron-sulfur</keyword>
<evidence type="ECO:0000256" key="2">
    <source>
        <dbReference type="ARBA" id="ARBA00022485"/>
    </source>
</evidence>
<accession>A0ABS6DZL1</accession>
<feature type="domain" description="Radical SAM core" evidence="3">
    <location>
        <begin position="40"/>
        <end position="262"/>
    </location>
</feature>
<dbReference type="SFLD" id="SFLDG01386">
    <property type="entry name" value="main_SPASM_domain-containing"/>
    <property type="match status" value="1"/>
</dbReference>
<keyword evidence="2" id="KW-0408">Iron</keyword>
<keyword evidence="2" id="KW-0479">Metal-binding</keyword>
<dbReference type="PANTHER" id="PTHR11228">
    <property type="entry name" value="RADICAL SAM DOMAIN PROTEIN"/>
    <property type="match status" value="1"/>
</dbReference>
<dbReference type="PIRSF" id="PIRSF037420">
    <property type="entry name" value="PQQ_syn_pqqE"/>
    <property type="match status" value="1"/>
</dbReference>
<keyword evidence="5" id="KW-1185">Reference proteome</keyword>
<evidence type="ECO:0000256" key="1">
    <source>
        <dbReference type="ARBA" id="ARBA00001966"/>
    </source>
</evidence>
<dbReference type="SFLD" id="SFLDS00029">
    <property type="entry name" value="Radical_SAM"/>
    <property type="match status" value="1"/>
</dbReference>
<name>A0ABS6DZL1_9FIRM</name>
<gene>
    <name evidence="4" type="ORF">KQI20_12535</name>
</gene>
<dbReference type="Pfam" id="PF04055">
    <property type="entry name" value="Radical_SAM"/>
    <property type="match status" value="1"/>
</dbReference>
<keyword evidence="2" id="KW-0004">4Fe-4S</keyword>
<dbReference type="CDD" id="cd01335">
    <property type="entry name" value="Radical_SAM"/>
    <property type="match status" value="1"/>
</dbReference>
<comment type="cofactor">
    <cofactor evidence="1">
        <name>[4Fe-4S] cluster</name>
        <dbReference type="ChEBI" id="CHEBI:49883"/>
    </cofactor>
</comment>
<dbReference type="SFLD" id="SFLDG01067">
    <property type="entry name" value="SPASM/twitch_domain_containing"/>
    <property type="match status" value="1"/>
</dbReference>
<dbReference type="InterPro" id="IPR017200">
    <property type="entry name" value="PqqE-like"/>
</dbReference>
<dbReference type="RefSeq" id="WP_216571788.1">
    <property type="nucleotide sequence ID" value="NZ_JAHLOQ010000045.1"/>
</dbReference>
<dbReference type="PROSITE" id="PS51918">
    <property type="entry name" value="RADICAL_SAM"/>
    <property type="match status" value="1"/>
</dbReference>
<sequence length="388" mass="44717">MYKIRRCSRLFKRQVGGNLMEILDGISTMENYLCDMASMEWRPIAATFELLPACNMDCKMCYVRMSMKEMNERGRMMNADEWIEMGQKAVDEGVLFMLLTGGEPLLHPQFKEIYEGLRRLGLIVNINTNATLIDEEMANFFAKNKPRRVNISLYGASNETYKNLCNNPKGFTQVENAIKLLKARNIHIKLNFCITPYNIMDMDKMIEFAEKYEIPVAPTSYMYPPNRKEKLGDYNAHRLTPYEAAKARFDLDIKEKGDEFGAFAKTTLDDIKSRENLEPICERGFGCRAGNSTFWINWQGEMTACGMLSGETIDLKKHGMKQSWKMLNEKVSCTKRNDKCPTCKYKNICYVCVASCQAEAGAFEGVPQYLCDMNEEYEKLLIKHINYI</sequence>
<dbReference type="InterPro" id="IPR007197">
    <property type="entry name" value="rSAM"/>
</dbReference>
<dbReference type="SMART" id="SM00729">
    <property type="entry name" value="Elp3"/>
    <property type="match status" value="1"/>
</dbReference>
<dbReference type="Proteomes" id="UP001196301">
    <property type="component" value="Unassembled WGS sequence"/>
</dbReference>
<evidence type="ECO:0000259" key="3">
    <source>
        <dbReference type="PROSITE" id="PS51918"/>
    </source>
</evidence>
<dbReference type="PANTHER" id="PTHR11228:SF7">
    <property type="entry name" value="PQQA PEPTIDE CYCLASE"/>
    <property type="match status" value="1"/>
</dbReference>
<dbReference type="InterPro" id="IPR006638">
    <property type="entry name" value="Elp3/MiaA/NifB-like_rSAM"/>
</dbReference>
<comment type="caution">
    <text evidence="4">The sequence shown here is derived from an EMBL/GenBank/DDBJ whole genome shotgun (WGS) entry which is preliminary data.</text>
</comment>
<protein>
    <submittedName>
        <fullName evidence="4">Radical SAM protein</fullName>
    </submittedName>
</protein>
<proteinExistence type="predicted"/>
<evidence type="ECO:0000313" key="4">
    <source>
        <dbReference type="EMBL" id="MBU5337271.1"/>
    </source>
</evidence>